<accession>A0A6M0IH52</accession>
<gene>
    <name evidence="1" type="ORF">GK091_09750</name>
</gene>
<dbReference type="EMBL" id="JAAGNZ010000001">
    <property type="protein sequence ID" value="NEU67162.1"/>
    <property type="molecule type" value="Genomic_DNA"/>
</dbReference>
<evidence type="ECO:0000313" key="2">
    <source>
        <dbReference type="Proteomes" id="UP000477386"/>
    </source>
</evidence>
<dbReference type="Proteomes" id="UP000477386">
    <property type="component" value="Unassembled WGS sequence"/>
</dbReference>
<comment type="caution">
    <text evidence="1">The sequence shown here is derived from an EMBL/GenBank/DDBJ whole genome shotgun (WGS) entry which is preliminary data.</text>
</comment>
<name>A0A6M0IH52_9BACT</name>
<protein>
    <submittedName>
        <fullName evidence="1">Uncharacterized protein</fullName>
    </submittedName>
</protein>
<sequence length="69" mass="7822">MSYKGFIIEPKAVDVCVDFGSNGYVVTGNRTAYRIFHSATKLMYGFRSTLELAQKAIDKNGERWLKSKL</sequence>
<organism evidence="1 2">
    <name type="scientific">Spirosoma agri</name>
    <dbReference type="NCBI Taxonomy" id="1987381"/>
    <lineage>
        <taxon>Bacteria</taxon>
        <taxon>Pseudomonadati</taxon>
        <taxon>Bacteroidota</taxon>
        <taxon>Cytophagia</taxon>
        <taxon>Cytophagales</taxon>
        <taxon>Cytophagaceae</taxon>
        <taxon>Spirosoma</taxon>
    </lineage>
</organism>
<dbReference type="AlphaFoldDB" id="A0A6M0IH52"/>
<evidence type="ECO:0000313" key="1">
    <source>
        <dbReference type="EMBL" id="NEU67162.1"/>
    </source>
</evidence>
<reference evidence="1 2" key="1">
    <citation type="submission" date="2020-02" db="EMBL/GenBank/DDBJ databases">
        <title>Draft genome sequence of two Spirosoma agri KCTC 52727 and Spirosoma terrae KCTC 52035.</title>
        <authorList>
            <person name="Rojas J."/>
            <person name="Ambika Manirajan B."/>
            <person name="Ratering S."/>
            <person name="Suarez C."/>
            <person name="Schnell S."/>
        </authorList>
    </citation>
    <scope>NUCLEOTIDE SEQUENCE [LARGE SCALE GENOMIC DNA]</scope>
    <source>
        <strain evidence="1 2">KCTC 52727</strain>
    </source>
</reference>
<dbReference type="RefSeq" id="WP_164036803.1">
    <property type="nucleotide sequence ID" value="NZ_JAAGNZ010000001.1"/>
</dbReference>
<proteinExistence type="predicted"/>
<keyword evidence="2" id="KW-1185">Reference proteome</keyword>